<accession>A0ABV0R236</accession>
<feature type="non-terminal residue" evidence="1">
    <location>
        <position position="1"/>
    </location>
</feature>
<sequence length="156" mass="16929">LFNGDQVGADVLLPVNGLREQEVQIVQRHGGHQREHAVLMWDLHRDVDAVQAEKEQNIYLQNCGSQQLFISKYGPVGVFFVLDIQVFKCGNEGLGLEASGGSRCNRGVADGAVCADGDDVAPQRRSEMASFIPGLSYAANMEATAEINAVQNLKKT</sequence>
<keyword evidence="2" id="KW-1185">Reference proteome</keyword>
<dbReference type="Proteomes" id="UP001434883">
    <property type="component" value="Unassembled WGS sequence"/>
</dbReference>
<proteinExistence type="predicted"/>
<evidence type="ECO:0000313" key="1">
    <source>
        <dbReference type="EMBL" id="MEQ2202179.1"/>
    </source>
</evidence>
<gene>
    <name evidence="1" type="ORF">XENOCAPTIV_026349</name>
</gene>
<protein>
    <submittedName>
        <fullName evidence="1">Uncharacterized protein</fullName>
    </submittedName>
</protein>
<reference evidence="1 2" key="1">
    <citation type="submission" date="2021-06" db="EMBL/GenBank/DDBJ databases">
        <authorList>
            <person name="Palmer J.M."/>
        </authorList>
    </citation>
    <scope>NUCLEOTIDE SEQUENCE [LARGE SCALE GENOMIC DNA]</scope>
    <source>
        <strain evidence="1 2">XC_2019</strain>
        <tissue evidence="1">Muscle</tissue>
    </source>
</reference>
<comment type="caution">
    <text evidence="1">The sequence shown here is derived from an EMBL/GenBank/DDBJ whole genome shotgun (WGS) entry which is preliminary data.</text>
</comment>
<evidence type="ECO:0000313" key="2">
    <source>
        <dbReference type="Proteomes" id="UP001434883"/>
    </source>
</evidence>
<dbReference type="EMBL" id="JAHRIN010031747">
    <property type="protein sequence ID" value="MEQ2202179.1"/>
    <property type="molecule type" value="Genomic_DNA"/>
</dbReference>
<organism evidence="1 2">
    <name type="scientific">Xenoophorus captivus</name>
    <dbReference type="NCBI Taxonomy" id="1517983"/>
    <lineage>
        <taxon>Eukaryota</taxon>
        <taxon>Metazoa</taxon>
        <taxon>Chordata</taxon>
        <taxon>Craniata</taxon>
        <taxon>Vertebrata</taxon>
        <taxon>Euteleostomi</taxon>
        <taxon>Actinopterygii</taxon>
        <taxon>Neopterygii</taxon>
        <taxon>Teleostei</taxon>
        <taxon>Neoteleostei</taxon>
        <taxon>Acanthomorphata</taxon>
        <taxon>Ovalentaria</taxon>
        <taxon>Atherinomorphae</taxon>
        <taxon>Cyprinodontiformes</taxon>
        <taxon>Goodeidae</taxon>
        <taxon>Xenoophorus</taxon>
    </lineage>
</organism>
<name>A0ABV0R236_9TELE</name>